<comment type="caution">
    <text evidence="1">The sequence shown here is derived from an EMBL/GenBank/DDBJ whole genome shotgun (WGS) entry which is preliminary data.</text>
</comment>
<organism evidence="1 2">
    <name type="scientific">Aminobacter aganoensis</name>
    <dbReference type="NCBI Taxonomy" id="83264"/>
    <lineage>
        <taxon>Bacteria</taxon>
        <taxon>Pseudomonadati</taxon>
        <taxon>Pseudomonadota</taxon>
        <taxon>Alphaproteobacteria</taxon>
        <taxon>Hyphomicrobiales</taxon>
        <taxon>Phyllobacteriaceae</taxon>
        <taxon>Aminobacter</taxon>
    </lineage>
</organism>
<dbReference type="Proteomes" id="UP000536262">
    <property type="component" value="Unassembled WGS sequence"/>
</dbReference>
<accession>A0A7X0FAT0</accession>
<sequence>MKTASTTLQLIALTACLVARLCCAGELQMPGVRRAMQTMAAAGQSAITENIDHAAQA</sequence>
<evidence type="ECO:0000313" key="1">
    <source>
        <dbReference type="EMBL" id="MBB6356274.1"/>
    </source>
</evidence>
<reference evidence="1 2" key="1">
    <citation type="submission" date="2020-08" db="EMBL/GenBank/DDBJ databases">
        <title>Genomic Encyclopedia of Type Strains, Phase IV (KMG-IV): sequencing the most valuable type-strain genomes for metagenomic binning, comparative biology and taxonomic classification.</title>
        <authorList>
            <person name="Goeker M."/>
        </authorList>
    </citation>
    <scope>NUCLEOTIDE SEQUENCE [LARGE SCALE GENOMIC DNA]</scope>
    <source>
        <strain evidence="1 2">DSM 7051</strain>
    </source>
</reference>
<protein>
    <submittedName>
        <fullName evidence="1">Uncharacterized protein</fullName>
    </submittedName>
</protein>
<proteinExistence type="predicted"/>
<dbReference type="EMBL" id="JACHOU010000012">
    <property type="protein sequence ID" value="MBB6356274.1"/>
    <property type="molecule type" value="Genomic_DNA"/>
</dbReference>
<keyword evidence="2" id="KW-1185">Reference proteome</keyword>
<name>A0A7X0FAT0_9HYPH</name>
<gene>
    <name evidence="1" type="ORF">GGR00_004082</name>
</gene>
<dbReference type="PROSITE" id="PS51257">
    <property type="entry name" value="PROKAR_LIPOPROTEIN"/>
    <property type="match status" value="1"/>
</dbReference>
<dbReference type="AlphaFoldDB" id="A0A7X0FAT0"/>
<evidence type="ECO:0000313" key="2">
    <source>
        <dbReference type="Proteomes" id="UP000536262"/>
    </source>
</evidence>
<dbReference type="RefSeq" id="WP_184700593.1">
    <property type="nucleotide sequence ID" value="NZ_BAABEG010000002.1"/>
</dbReference>